<dbReference type="RefSeq" id="WP_043601912.1">
    <property type="nucleotide sequence ID" value="NZ_AXCY01000001.1"/>
</dbReference>
<reference evidence="1 2" key="2">
    <citation type="journal article" date="2015" name="Stand. Genomic Sci.">
        <title>Draft genome sequence of Cellulomonas carbonis T26(T) and comparative analysis of six Cellulomonas genomes.</title>
        <authorList>
            <person name="Zhuang W."/>
            <person name="Zhang S."/>
            <person name="Xia X."/>
            <person name="Wang G."/>
        </authorList>
    </citation>
    <scope>NUCLEOTIDE SEQUENCE [LARGE SCALE GENOMIC DNA]</scope>
    <source>
        <strain evidence="1 2">T26</strain>
    </source>
</reference>
<gene>
    <name evidence="1" type="ORF">N868_00105</name>
</gene>
<dbReference type="OrthoDB" id="5144458at2"/>
<protein>
    <submittedName>
        <fullName evidence="1">Uncharacterized protein</fullName>
    </submittedName>
</protein>
<reference evidence="1 2" key="1">
    <citation type="submission" date="2013-08" db="EMBL/GenBank/DDBJ databases">
        <title>Genome sequencing of Cellulomonas carbonis T26.</title>
        <authorList>
            <person name="Chen F."/>
            <person name="Li Y."/>
            <person name="Wang G."/>
        </authorList>
    </citation>
    <scope>NUCLEOTIDE SEQUENCE [LARGE SCALE GENOMIC DNA]</scope>
    <source>
        <strain evidence="1 2">T26</strain>
    </source>
</reference>
<dbReference type="EMBL" id="AXCY01000001">
    <property type="protein sequence ID" value="KGM12813.1"/>
    <property type="molecule type" value="Genomic_DNA"/>
</dbReference>
<evidence type="ECO:0000313" key="1">
    <source>
        <dbReference type="EMBL" id="KGM12813.1"/>
    </source>
</evidence>
<sequence length="256" mass="27185">MPVLDAAVAGLGLQVPVVEDTAWAMVTAAEQAMHEHHPGRGEVADYVAAHALRGLGLLALVDQEAAADVARRAARWLAHAKHPGWPLALAVLDHRTLRDVLEGEDDLLRIPLDTHGYPGDLLRLAAVAVDDDLGPDDAVDPAYGRPGLSPFGIDLRLLHATVRGGNTTEFGYISEPSAPAVLGVLLGSVQDALDRARRDEESWSIGLGHVAATDPEILLTLHAVRRSPASFGIGHDAHRRPQVQAALAVVDAVDPW</sequence>
<accession>A0A0A0BWR3</accession>
<organism evidence="1 2">
    <name type="scientific">Cellulomonas carbonis T26</name>
    <dbReference type="NCBI Taxonomy" id="947969"/>
    <lineage>
        <taxon>Bacteria</taxon>
        <taxon>Bacillati</taxon>
        <taxon>Actinomycetota</taxon>
        <taxon>Actinomycetes</taxon>
        <taxon>Micrococcales</taxon>
        <taxon>Cellulomonadaceae</taxon>
        <taxon>Cellulomonas</taxon>
    </lineage>
</organism>
<evidence type="ECO:0000313" key="2">
    <source>
        <dbReference type="Proteomes" id="UP000029839"/>
    </source>
</evidence>
<name>A0A0A0BWR3_9CELL</name>
<dbReference type="AlphaFoldDB" id="A0A0A0BWR3"/>
<keyword evidence="2" id="KW-1185">Reference proteome</keyword>
<comment type="caution">
    <text evidence="1">The sequence shown here is derived from an EMBL/GenBank/DDBJ whole genome shotgun (WGS) entry which is preliminary data.</text>
</comment>
<dbReference type="Proteomes" id="UP000029839">
    <property type="component" value="Unassembled WGS sequence"/>
</dbReference>
<proteinExistence type="predicted"/>